<reference evidence="2" key="1">
    <citation type="submission" date="2016-11" db="UniProtKB">
        <authorList>
            <consortium name="WormBaseParasite"/>
        </authorList>
    </citation>
    <scope>IDENTIFICATION</scope>
</reference>
<name>A0A1I8BEP7_MELHA</name>
<evidence type="ECO:0000313" key="1">
    <source>
        <dbReference type="Proteomes" id="UP000095281"/>
    </source>
</evidence>
<sequence>MSEEEFLMYQAKKRAVWEQRGKYGTDFYIPYFTKNIAEEQNERTEEIYYKS</sequence>
<proteinExistence type="predicted"/>
<dbReference type="Proteomes" id="UP000095281">
    <property type="component" value="Unplaced"/>
</dbReference>
<dbReference type="WBParaSite" id="MhA1_Contig2038.frz3.gene1">
    <property type="protein sequence ID" value="MhA1_Contig2038.frz3.gene1"/>
    <property type="gene ID" value="MhA1_Contig2038.frz3.gene1"/>
</dbReference>
<keyword evidence="1" id="KW-1185">Reference proteome</keyword>
<accession>A0A1I8BEP7</accession>
<dbReference type="AlphaFoldDB" id="A0A1I8BEP7"/>
<organism evidence="1 2">
    <name type="scientific">Meloidogyne hapla</name>
    <name type="common">Root-knot nematode worm</name>
    <dbReference type="NCBI Taxonomy" id="6305"/>
    <lineage>
        <taxon>Eukaryota</taxon>
        <taxon>Metazoa</taxon>
        <taxon>Ecdysozoa</taxon>
        <taxon>Nematoda</taxon>
        <taxon>Chromadorea</taxon>
        <taxon>Rhabditida</taxon>
        <taxon>Tylenchina</taxon>
        <taxon>Tylenchomorpha</taxon>
        <taxon>Tylenchoidea</taxon>
        <taxon>Meloidogynidae</taxon>
        <taxon>Meloidogyninae</taxon>
        <taxon>Meloidogyne</taxon>
    </lineage>
</organism>
<evidence type="ECO:0000313" key="2">
    <source>
        <dbReference type="WBParaSite" id="MhA1_Contig2038.frz3.gene1"/>
    </source>
</evidence>
<protein>
    <submittedName>
        <fullName evidence="2">Site-specific DNA-methyltransferase</fullName>
    </submittedName>
</protein>